<feature type="binding site" evidence="11">
    <location>
        <position position="465"/>
    </location>
    <ligand>
        <name>Mg(2+)</name>
        <dbReference type="ChEBI" id="CHEBI:18420"/>
    </ligand>
</feature>
<comment type="caution">
    <text evidence="16">The sequence shown here is derived from an EMBL/GenBank/DDBJ whole genome shotgun (WGS) entry which is preliminary data.</text>
</comment>
<dbReference type="GO" id="GO:0000949">
    <property type="term" value="P:aromatic amino acid family catabolic process to alcohol via Ehrlich pathway"/>
    <property type="evidence" value="ECO:0007669"/>
    <property type="project" value="TreeGrafter"/>
</dbReference>
<comment type="catalytic activity">
    <reaction evidence="1">
        <text>a 2-oxocarboxylate + H(+) = an aldehyde + CO2</text>
        <dbReference type="Rhea" id="RHEA:11628"/>
        <dbReference type="ChEBI" id="CHEBI:15378"/>
        <dbReference type="ChEBI" id="CHEBI:16526"/>
        <dbReference type="ChEBI" id="CHEBI:17478"/>
        <dbReference type="ChEBI" id="CHEBI:35179"/>
        <dbReference type="EC" id="4.1.1.1"/>
    </reaction>
</comment>
<dbReference type="CDD" id="cd02005">
    <property type="entry name" value="TPP_PDC_IPDC"/>
    <property type="match status" value="1"/>
</dbReference>
<dbReference type="PANTHER" id="PTHR43452">
    <property type="entry name" value="PYRUVATE DECARBOXYLASE"/>
    <property type="match status" value="1"/>
</dbReference>
<dbReference type="InterPro" id="IPR029061">
    <property type="entry name" value="THDP-binding"/>
</dbReference>
<dbReference type="InterPro" id="IPR012000">
    <property type="entry name" value="Thiamin_PyroP_enz_cen_dom"/>
</dbReference>
<protein>
    <recommendedName>
        <fullName evidence="5">Pyruvate decarboxylase</fullName>
        <ecNumber evidence="4">4.1.1.1</ecNumber>
    </recommendedName>
</protein>
<dbReference type="InterPro" id="IPR047214">
    <property type="entry name" value="TPP_PDC_IPDC"/>
</dbReference>
<feature type="binding site" evidence="11">
    <location>
        <position position="492"/>
    </location>
    <ligand>
        <name>Mg(2+)</name>
        <dbReference type="ChEBI" id="CHEBI:18420"/>
    </ligand>
</feature>
<name>A0A444S9I2_VERDA</name>
<dbReference type="GO" id="GO:0004737">
    <property type="term" value="F:pyruvate decarboxylase activity"/>
    <property type="evidence" value="ECO:0007669"/>
    <property type="project" value="UniProtKB-EC"/>
</dbReference>
<dbReference type="PANTHER" id="PTHR43452:SF11">
    <property type="entry name" value="PYRUVATE DECARBOXYLASE"/>
    <property type="match status" value="1"/>
</dbReference>
<dbReference type="Gene3D" id="3.40.50.970">
    <property type="match status" value="2"/>
</dbReference>
<dbReference type="GO" id="GO:0030976">
    <property type="term" value="F:thiamine pyrophosphate binding"/>
    <property type="evidence" value="ECO:0007669"/>
    <property type="project" value="InterPro"/>
</dbReference>
<keyword evidence="7" id="KW-0210">Decarboxylase</keyword>
<dbReference type="Pfam" id="PF00205">
    <property type="entry name" value="TPP_enzyme_M"/>
    <property type="match status" value="1"/>
</dbReference>
<evidence type="ECO:0000256" key="3">
    <source>
        <dbReference type="ARBA" id="ARBA00007812"/>
    </source>
</evidence>
<evidence type="ECO:0000256" key="11">
    <source>
        <dbReference type="PIRSR" id="PIRSR036565-2"/>
    </source>
</evidence>
<keyword evidence="9 12" id="KW-0786">Thiamine pyrophosphate</keyword>
<feature type="domain" description="Thiamine pyrophosphate enzyme central" evidence="13">
    <location>
        <begin position="211"/>
        <end position="312"/>
    </location>
</feature>
<organism evidence="16 17">
    <name type="scientific">Verticillium dahliae</name>
    <name type="common">Verticillium wilt</name>
    <dbReference type="NCBI Taxonomy" id="27337"/>
    <lineage>
        <taxon>Eukaryota</taxon>
        <taxon>Fungi</taxon>
        <taxon>Dikarya</taxon>
        <taxon>Ascomycota</taxon>
        <taxon>Pezizomycotina</taxon>
        <taxon>Sordariomycetes</taxon>
        <taxon>Hypocreomycetidae</taxon>
        <taxon>Glomerellales</taxon>
        <taxon>Plectosphaerellaceae</taxon>
        <taxon>Verticillium</taxon>
    </lineage>
</organism>
<dbReference type="InterPro" id="IPR011766">
    <property type="entry name" value="TPP_enzyme_TPP-bd"/>
</dbReference>
<keyword evidence="6 11" id="KW-0479">Metal-binding</keyword>
<evidence type="ECO:0000256" key="9">
    <source>
        <dbReference type="ARBA" id="ARBA00023052"/>
    </source>
</evidence>
<evidence type="ECO:0000256" key="4">
    <source>
        <dbReference type="ARBA" id="ARBA00013202"/>
    </source>
</evidence>
<evidence type="ECO:0000259" key="13">
    <source>
        <dbReference type="Pfam" id="PF00205"/>
    </source>
</evidence>
<dbReference type="GO" id="GO:0005829">
    <property type="term" value="C:cytosol"/>
    <property type="evidence" value="ECO:0007669"/>
    <property type="project" value="TreeGrafter"/>
</dbReference>
<dbReference type="EMBL" id="RSDZ01000009">
    <property type="protein sequence ID" value="RXG50057.1"/>
    <property type="molecule type" value="Genomic_DNA"/>
</dbReference>
<dbReference type="FunFam" id="3.40.50.970:FF:000024">
    <property type="entry name" value="Pyruvate decarboxylase isozyme"/>
    <property type="match status" value="1"/>
</dbReference>
<dbReference type="EC" id="4.1.1.1" evidence="4"/>
<dbReference type="AlphaFoldDB" id="A0A444S9I2"/>
<dbReference type="InterPro" id="IPR012110">
    <property type="entry name" value="PDC/IPDC-like"/>
</dbReference>
<evidence type="ECO:0000256" key="1">
    <source>
        <dbReference type="ARBA" id="ARBA00001041"/>
    </source>
</evidence>
<dbReference type="GO" id="GO:0005634">
    <property type="term" value="C:nucleus"/>
    <property type="evidence" value="ECO:0007669"/>
    <property type="project" value="TreeGrafter"/>
</dbReference>
<dbReference type="InterPro" id="IPR012001">
    <property type="entry name" value="Thiamin_PyroP_enz_TPP-bd_dom"/>
</dbReference>
<evidence type="ECO:0000256" key="8">
    <source>
        <dbReference type="ARBA" id="ARBA00022842"/>
    </source>
</evidence>
<dbReference type="CDD" id="cd07038">
    <property type="entry name" value="TPP_PYR_PDC_IPDC_like"/>
    <property type="match status" value="1"/>
</dbReference>
<evidence type="ECO:0000256" key="12">
    <source>
        <dbReference type="RuleBase" id="RU362132"/>
    </source>
</evidence>
<dbReference type="SUPFAM" id="SSF52518">
    <property type="entry name" value="Thiamin diphosphate-binding fold (THDP-binding)"/>
    <property type="match status" value="2"/>
</dbReference>
<evidence type="ECO:0000313" key="16">
    <source>
        <dbReference type="EMBL" id="RXG50057.1"/>
    </source>
</evidence>
<dbReference type="InterPro" id="IPR029035">
    <property type="entry name" value="DHS-like_NAD/FAD-binding_dom"/>
</dbReference>
<keyword evidence="8 11" id="KW-0460">Magnesium</keyword>
<dbReference type="InterPro" id="IPR047213">
    <property type="entry name" value="TPP_PYR_PDC_IPDC-like"/>
</dbReference>
<accession>A0A444S9I2</accession>
<evidence type="ECO:0000259" key="14">
    <source>
        <dbReference type="Pfam" id="PF02775"/>
    </source>
</evidence>
<evidence type="ECO:0000256" key="5">
    <source>
        <dbReference type="ARBA" id="ARBA00014422"/>
    </source>
</evidence>
<dbReference type="Pfam" id="PF02775">
    <property type="entry name" value="TPP_enzyme_C"/>
    <property type="match status" value="1"/>
</dbReference>
<evidence type="ECO:0000313" key="17">
    <source>
        <dbReference type="Proteomes" id="UP000288725"/>
    </source>
</evidence>
<evidence type="ECO:0000256" key="2">
    <source>
        <dbReference type="ARBA" id="ARBA00001964"/>
    </source>
</evidence>
<feature type="binding site" evidence="11">
    <location>
        <position position="494"/>
    </location>
    <ligand>
        <name>Mg(2+)</name>
        <dbReference type="ChEBI" id="CHEBI:18420"/>
    </ligand>
</feature>
<feature type="domain" description="Thiamine pyrophosphate enzyme TPP-binding" evidence="14">
    <location>
        <begin position="412"/>
        <end position="526"/>
    </location>
</feature>
<sequence>MVPPGIRAPCRYRSWVTLADYLFGRLRQLGVGSIHGVPGDYNLELLDYVEPAGLRWVGNANELNAAYAADAYARIKGIGAVITTFGVGELSAVNGIAGAYAEFAPVVHIVGIPPRSSIDGRLLIHHTFNDGEYRRFAAMHAHVTVAQACLTDPRTSAEQIDEVLRQCLLYSRPVYIEVPVDMVAKPLSASRLETPIEVPQGEQDAEENNVLEAVLQKIYDAKKPIIFVDGESRPLGICKQAEQIVEGTKWPTWTTPFGKSLTNETLTNFHGIYQGKYDDPAVQSFIGDADLILIFGPHFSSTNTSAWSSIPNGDVSVLFTTKGVQVGGKLFRDVSAKTVVSQLASALDFSSVASYSPYPELPRDKSLRIADMPMDEPLEQSALWKVLASMVNPGDIVLGETGTAGYGVREMPLPPGTRLFTPVTWLSIGYMLPGAQGAALAQRELRASAPSSGPSTPKTILFIGDGSFQMTVQEIATIVRLELNIVIFLINNDGYTIERCIHGRNQAYNDVSPLRYLEAPSFFGAKKSTYTASARTWRELQTVLESGALHEEKELRMVEIFLGRDDAPKGPLLQYMISQKEKESAT</sequence>
<proteinExistence type="inferred from homology"/>
<dbReference type="PIRSF" id="PIRSF036565">
    <property type="entry name" value="Pyruvt_ip_decrb"/>
    <property type="match status" value="1"/>
</dbReference>
<dbReference type="FunFam" id="3.40.50.970:FF:000019">
    <property type="entry name" value="Pyruvate decarboxylase isozyme"/>
    <property type="match status" value="1"/>
</dbReference>
<gene>
    <name evidence="16" type="ORF">VDGE_00903</name>
</gene>
<keyword evidence="10" id="KW-0456">Lyase</keyword>
<dbReference type="Gene3D" id="3.40.50.1220">
    <property type="entry name" value="TPP-binding domain"/>
    <property type="match status" value="1"/>
</dbReference>
<comment type="similarity">
    <text evidence="3 12">Belongs to the TPP enzyme family.</text>
</comment>
<comment type="cofactor">
    <cofactor evidence="2">
        <name>thiamine diphosphate</name>
        <dbReference type="ChEBI" id="CHEBI:58937"/>
    </cofactor>
</comment>
<dbReference type="SUPFAM" id="SSF52467">
    <property type="entry name" value="DHS-like NAD/FAD-binding domain"/>
    <property type="match status" value="1"/>
</dbReference>
<reference evidence="16 17" key="1">
    <citation type="submission" date="2018-12" db="EMBL/GenBank/DDBJ databases">
        <title>Genome of Verticillium dahliae isolate Getta Getta.</title>
        <authorList>
            <person name="Gardiner D.M."/>
        </authorList>
    </citation>
    <scope>NUCLEOTIDE SEQUENCE [LARGE SCALE GENOMIC DNA]</scope>
    <source>
        <strain evidence="16 17">Getta Getta</strain>
    </source>
</reference>
<evidence type="ECO:0000256" key="10">
    <source>
        <dbReference type="ARBA" id="ARBA00023239"/>
    </source>
</evidence>
<comment type="cofactor">
    <cofactor evidence="11">
        <name>Mg(2+)</name>
        <dbReference type="ChEBI" id="CHEBI:18420"/>
    </cofactor>
    <text evidence="11">Binds 1 Mg(2+) per subunit.</text>
</comment>
<evidence type="ECO:0000256" key="7">
    <source>
        <dbReference type="ARBA" id="ARBA00022793"/>
    </source>
</evidence>
<evidence type="ECO:0000256" key="6">
    <source>
        <dbReference type="ARBA" id="ARBA00022723"/>
    </source>
</evidence>
<dbReference type="Pfam" id="PF02776">
    <property type="entry name" value="TPP_enzyme_N"/>
    <property type="match status" value="1"/>
</dbReference>
<feature type="domain" description="Thiamine pyrophosphate enzyme N-terminal TPP-binding" evidence="15">
    <location>
        <begin position="17"/>
        <end position="127"/>
    </location>
</feature>
<dbReference type="Proteomes" id="UP000288725">
    <property type="component" value="Chromosome 1"/>
</dbReference>
<evidence type="ECO:0000259" key="15">
    <source>
        <dbReference type="Pfam" id="PF02776"/>
    </source>
</evidence>
<dbReference type="GO" id="GO:0000287">
    <property type="term" value="F:magnesium ion binding"/>
    <property type="evidence" value="ECO:0007669"/>
    <property type="project" value="InterPro"/>
</dbReference>